<keyword evidence="2" id="KW-0812">Transmembrane</keyword>
<name>A0AAV5A481_9AGAM</name>
<gene>
    <name evidence="3" type="ORF">Clacol_002225</name>
</gene>
<dbReference type="EMBL" id="BPWL01000003">
    <property type="protein sequence ID" value="GJJ08018.1"/>
    <property type="molecule type" value="Genomic_DNA"/>
</dbReference>
<dbReference type="AlphaFoldDB" id="A0AAV5A481"/>
<comment type="caution">
    <text evidence="3">The sequence shown here is derived from an EMBL/GenBank/DDBJ whole genome shotgun (WGS) entry which is preliminary data.</text>
</comment>
<feature type="transmembrane region" description="Helical" evidence="2">
    <location>
        <begin position="139"/>
        <end position="160"/>
    </location>
</feature>
<keyword evidence="2" id="KW-0472">Membrane</keyword>
<evidence type="ECO:0000313" key="3">
    <source>
        <dbReference type="EMBL" id="GJJ08018.1"/>
    </source>
</evidence>
<evidence type="ECO:0000313" key="4">
    <source>
        <dbReference type="Proteomes" id="UP001050691"/>
    </source>
</evidence>
<proteinExistence type="predicted"/>
<feature type="region of interest" description="Disordered" evidence="1">
    <location>
        <begin position="335"/>
        <end position="379"/>
    </location>
</feature>
<keyword evidence="2" id="KW-1133">Transmembrane helix</keyword>
<organism evidence="3 4">
    <name type="scientific">Clathrus columnatus</name>
    <dbReference type="NCBI Taxonomy" id="1419009"/>
    <lineage>
        <taxon>Eukaryota</taxon>
        <taxon>Fungi</taxon>
        <taxon>Dikarya</taxon>
        <taxon>Basidiomycota</taxon>
        <taxon>Agaricomycotina</taxon>
        <taxon>Agaricomycetes</taxon>
        <taxon>Phallomycetidae</taxon>
        <taxon>Phallales</taxon>
        <taxon>Clathraceae</taxon>
        <taxon>Clathrus</taxon>
    </lineage>
</organism>
<accession>A0AAV5A481</accession>
<dbReference type="Proteomes" id="UP001050691">
    <property type="component" value="Unassembled WGS sequence"/>
</dbReference>
<keyword evidence="4" id="KW-1185">Reference proteome</keyword>
<reference evidence="3" key="1">
    <citation type="submission" date="2021-10" db="EMBL/GenBank/DDBJ databases">
        <title>De novo Genome Assembly of Clathrus columnatus (Basidiomycota, Fungi) Using Illumina and Nanopore Sequence Data.</title>
        <authorList>
            <person name="Ogiso-Tanaka E."/>
            <person name="Itagaki H."/>
            <person name="Hosoya T."/>
            <person name="Hosaka K."/>
        </authorList>
    </citation>
    <scope>NUCLEOTIDE SEQUENCE</scope>
    <source>
        <strain evidence="3">MO-923</strain>
    </source>
</reference>
<protein>
    <submittedName>
        <fullName evidence="3">Uncharacterized protein</fullName>
    </submittedName>
</protein>
<evidence type="ECO:0000256" key="1">
    <source>
        <dbReference type="SAM" id="MobiDB-lite"/>
    </source>
</evidence>
<feature type="compositionally biased region" description="Low complexity" evidence="1">
    <location>
        <begin position="361"/>
        <end position="371"/>
    </location>
</feature>
<sequence length="379" mass="41687">MTLPKRMDKSLKASVIEIRFRKCSNAAPWPCTKLCLASHEAIPRHLLEEVKLKRLIRHRGRERPTSDGDARACGGRLFKVRPHQLSTIIMAPPTKSKLLQSRTSFRNVIKSRAANATFVPSGTGLVGDNEENNSSNVTAVTISILIILMFVGLLWVAIVIRKRIQARRNQLRLQRARVWAITQKERSSSSMDLKPGTERASLIKEMDTGSLPSITVPEYLSVEPPAPPPKAHTSFGKKFHLLAGVFTSQAPVESSPSDGNKRRFSQYSTISTESGPWTRIELQSPVAQGNHQPPQIHVAAPVQPIITRPASIRSHKAEISQSYQVPPWDSSLVIPPSTGINPPPPYSHTSNSPRIIPPLPSITISPATPTTLRAVNGDD</sequence>
<evidence type="ECO:0000256" key="2">
    <source>
        <dbReference type="SAM" id="Phobius"/>
    </source>
</evidence>